<dbReference type="PANTHER" id="PTHR43046">
    <property type="entry name" value="GDP-MANNOSE MANNOSYL HYDROLASE"/>
    <property type="match status" value="1"/>
</dbReference>
<evidence type="ECO:0000256" key="1">
    <source>
        <dbReference type="ARBA" id="ARBA00001946"/>
    </source>
</evidence>
<proteinExistence type="predicted"/>
<comment type="caution">
    <text evidence="5">The sequence shown here is derived from an EMBL/GenBank/DDBJ whole genome shotgun (WGS) entry which is preliminary data.</text>
</comment>
<name>A0ABN1TBL0_9ACTN</name>
<evidence type="ECO:0000313" key="5">
    <source>
        <dbReference type="EMBL" id="GAA1073397.1"/>
    </source>
</evidence>
<comment type="cofactor">
    <cofactor evidence="1">
        <name>Mg(2+)</name>
        <dbReference type="ChEBI" id="CHEBI:18420"/>
    </cofactor>
</comment>
<evidence type="ECO:0000256" key="2">
    <source>
        <dbReference type="ARBA" id="ARBA00022801"/>
    </source>
</evidence>
<feature type="domain" description="Nudix hydrolase" evidence="4">
    <location>
        <begin position="163"/>
        <end position="295"/>
    </location>
</feature>
<dbReference type="CDD" id="cd18876">
    <property type="entry name" value="NUDIX_Hydrolase"/>
    <property type="match status" value="1"/>
</dbReference>
<accession>A0ABN1TBL0</accession>
<dbReference type="PROSITE" id="PS51462">
    <property type="entry name" value="NUDIX"/>
    <property type="match status" value="1"/>
</dbReference>
<sequence>MTPLLPDPAPAVHAEALIRDDRGQVLLVRAGDGGTWALPGGPVADEEPALALLRVLAERFGGSAETGRLLAVDTESPAAGRRTRLVFLHAVHAVDGTVDGGNGWVLPSTAAFHPEHEATALLAPPAARRLAAAVDAQRGAHTAVLRDGHRTPMGPRDHYAQLPAPMAAATALVTDTSGRVLVLHPGYKDHLELPGGMVEAHEDPGQAAARELMEELSLGVPVGRLLVVDTTPASATRHGRALACFVFDTAPLTPEQAEGLVFADGEIRAASWLPPEEAVRRLPPFLGARVSAALRAREAGTVVHLEAGRPARRS</sequence>
<keyword evidence="6" id="KW-1185">Reference proteome</keyword>
<dbReference type="Pfam" id="PF00293">
    <property type="entry name" value="NUDIX"/>
    <property type="match status" value="2"/>
</dbReference>
<gene>
    <name evidence="5" type="ORF">GCM10009663_11810</name>
</gene>
<dbReference type="PANTHER" id="PTHR43046:SF12">
    <property type="entry name" value="GDP-MANNOSE MANNOSYL HYDROLASE"/>
    <property type="match status" value="1"/>
</dbReference>
<evidence type="ECO:0000256" key="3">
    <source>
        <dbReference type="ARBA" id="ARBA00022842"/>
    </source>
</evidence>
<dbReference type="SUPFAM" id="SSF55811">
    <property type="entry name" value="Nudix"/>
    <property type="match status" value="2"/>
</dbReference>
<dbReference type="RefSeq" id="WP_344622410.1">
    <property type="nucleotide sequence ID" value="NZ_BAAALD010000007.1"/>
</dbReference>
<keyword evidence="2" id="KW-0378">Hydrolase</keyword>
<keyword evidence="3" id="KW-0460">Magnesium</keyword>
<organism evidence="5 6">
    <name type="scientific">Kitasatospora arboriphila</name>
    <dbReference type="NCBI Taxonomy" id="258052"/>
    <lineage>
        <taxon>Bacteria</taxon>
        <taxon>Bacillati</taxon>
        <taxon>Actinomycetota</taxon>
        <taxon>Actinomycetes</taxon>
        <taxon>Kitasatosporales</taxon>
        <taxon>Streptomycetaceae</taxon>
        <taxon>Kitasatospora</taxon>
    </lineage>
</organism>
<evidence type="ECO:0000313" key="6">
    <source>
        <dbReference type="Proteomes" id="UP001499987"/>
    </source>
</evidence>
<evidence type="ECO:0000259" key="4">
    <source>
        <dbReference type="PROSITE" id="PS51462"/>
    </source>
</evidence>
<dbReference type="Gene3D" id="3.90.79.10">
    <property type="entry name" value="Nucleoside Triphosphate Pyrophosphohydrolase"/>
    <property type="match status" value="2"/>
</dbReference>
<dbReference type="Proteomes" id="UP001499987">
    <property type="component" value="Unassembled WGS sequence"/>
</dbReference>
<dbReference type="InterPro" id="IPR000086">
    <property type="entry name" value="NUDIX_hydrolase_dom"/>
</dbReference>
<dbReference type="InterPro" id="IPR015797">
    <property type="entry name" value="NUDIX_hydrolase-like_dom_sf"/>
</dbReference>
<protein>
    <recommendedName>
        <fullName evidence="4">Nudix hydrolase domain-containing protein</fullName>
    </recommendedName>
</protein>
<dbReference type="EMBL" id="BAAALD010000007">
    <property type="protein sequence ID" value="GAA1073397.1"/>
    <property type="molecule type" value="Genomic_DNA"/>
</dbReference>
<reference evidence="5 6" key="1">
    <citation type="journal article" date="2019" name="Int. J. Syst. Evol. Microbiol.">
        <title>The Global Catalogue of Microorganisms (GCM) 10K type strain sequencing project: providing services to taxonomists for standard genome sequencing and annotation.</title>
        <authorList>
            <consortium name="The Broad Institute Genomics Platform"/>
            <consortium name="The Broad Institute Genome Sequencing Center for Infectious Disease"/>
            <person name="Wu L."/>
            <person name="Ma J."/>
        </authorList>
    </citation>
    <scope>NUCLEOTIDE SEQUENCE [LARGE SCALE GENOMIC DNA]</scope>
    <source>
        <strain evidence="5 6">JCM 13002</strain>
    </source>
</reference>